<dbReference type="EMBL" id="BNAU01000001">
    <property type="protein sequence ID" value="GHE77522.1"/>
    <property type="molecule type" value="Genomic_DNA"/>
</dbReference>
<protein>
    <recommendedName>
        <fullName evidence="4">DUF4281 domain-containing protein</fullName>
    </recommendedName>
</protein>
<feature type="transmembrane region" description="Helical" evidence="1">
    <location>
        <begin position="6"/>
        <end position="27"/>
    </location>
</feature>
<feature type="transmembrane region" description="Helical" evidence="1">
    <location>
        <begin position="81"/>
        <end position="99"/>
    </location>
</feature>
<reference evidence="3" key="1">
    <citation type="journal article" date="2019" name="Int. J. Syst. Evol. Microbiol.">
        <title>The Global Catalogue of Microorganisms (GCM) 10K type strain sequencing project: providing services to taxonomists for standard genome sequencing and annotation.</title>
        <authorList>
            <consortium name="The Broad Institute Genomics Platform"/>
            <consortium name="The Broad Institute Genome Sequencing Center for Infectious Disease"/>
            <person name="Wu L."/>
            <person name="Ma J."/>
        </authorList>
    </citation>
    <scope>NUCLEOTIDE SEQUENCE [LARGE SCALE GENOMIC DNA]</scope>
    <source>
        <strain evidence="3">CGMCC 4.7677</strain>
    </source>
</reference>
<keyword evidence="1" id="KW-0472">Membrane</keyword>
<evidence type="ECO:0000256" key="1">
    <source>
        <dbReference type="SAM" id="Phobius"/>
    </source>
</evidence>
<name>A0ABQ3IE69_9PSEU</name>
<evidence type="ECO:0000313" key="2">
    <source>
        <dbReference type="EMBL" id="GHE77522.1"/>
    </source>
</evidence>
<keyword evidence="1" id="KW-1133">Transmembrane helix</keyword>
<gene>
    <name evidence="2" type="ORF">GCM10017786_03730</name>
</gene>
<evidence type="ECO:0008006" key="4">
    <source>
        <dbReference type="Google" id="ProtNLM"/>
    </source>
</evidence>
<keyword evidence="1" id="KW-0812">Transmembrane</keyword>
<accession>A0ABQ3IE69</accession>
<dbReference type="PANTHER" id="PTHR34543:SF1">
    <property type="entry name" value="PROTEIN ABA DEFICIENT 4, CHLOROPLASTIC"/>
    <property type="match status" value="1"/>
</dbReference>
<sequence>MSTTGLLQITFYLAAPFWALMILAPGWSVTRRIIASPWIVLPPLAIYTVFAVGDFGTLWSVVSRPDLETLRAFLGTPGGAAAIWAHLIAFDLFIGRWMYFDARERGVRHAFLAPILVLTILLSPFGLLAYLGVRAVRRATIWTWDASSLSTGPGGAGPGSGG</sequence>
<proteinExistence type="predicted"/>
<comment type="caution">
    <text evidence="2">The sequence shown here is derived from an EMBL/GenBank/DDBJ whole genome shotgun (WGS) entry which is preliminary data.</text>
</comment>
<feature type="transmembrane region" description="Helical" evidence="1">
    <location>
        <begin position="39"/>
        <end position="61"/>
    </location>
</feature>
<feature type="transmembrane region" description="Helical" evidence="1">
    <location>
        <begin position="111"/>
        <end position="133"/>
    </location>
</feature>
<dbReference type="InterPro" id="IPR025461">
    <property type="entry name" value="ABA4-like"/>
</dbReference>
<dbReference type="Pfam" id="PF14108">
    <property type="entry name" value="ABA4-like"/>
    <property type="match status" value="1"/>
</dbReference>
<dbReference type="RefSeq" id="WP_191242728.1">
    <property type="nucleotide sequence ID" value="NZ_BNAU01000001.1"/>
</dbReference>
<organism evidence="2 3">
    <name type="scientific">Amycolatopsis deserti</name>
    <dbReference type="NCBI Taxonomy" id="185696"/>
    <lineage>
        <taxon>Bacteria</taxon>
        <taxon>Bacillati</taxon>
        <taxon>Actinomycetota</taxon>
        <taxon>Actinomycetes</taxon>
        <taxon>Pseudonocardiales</taxon>
        <taxon>Pseudonocardiaceae</taxon>
        <taxon>Amycolatopsis</taxon>
    </lineage>
</organism>
<keyword evidence="3" id="KW-1185">Reference proteome</keyword>
<dbReference type="Proteomes" id="UP000605897">
    <property type="component" value="Unassembled WGS sequence"/>
</dbReference>
<dbReference type="PANTHER" id="PTHR34543">
    <property type="entry name" value="PROTEIN ABA DEFICIENT 4, CHLOROPLASTIC"/>
    <property type="match status" value="1"/>
</dbReference>
<evidence type="ECO:0000313" key="3">
    <source>
        <dbReference type="Proteomes" id="UP000605897"/>
    </source>
</evidence>